<protein>
    <submittedName>
        <fullName evidence="1">Uncharacterized protein</fullName>
    </submittedName>
</protein>
<proteinExistence type="predicted"/>
<evidence type="ECO:0000313" key="1">
    <source>
        <dbReference type="EMBL" id="EHN12317.1"/>
    </source>
</evidence>
<dbReference type="Proteomes" id="UP000005143">
    <property type="component" value="Unassembled WGS sequence"/>
</dbReference>
<dbReference type="EMBL" id="AGUD01000034">
    <property type="protein sequence ID" value="EHN12317.1"/>
    <property type="molecule type" value="Genomic_DNA"/>
</dbReference>
<reference evidence="1 2" key="1">
    <citation type="journal article" date="2013" name="Biodegradation">
        <title>Quantitative proteomic analysis of ibuprofen-degrading Patulibacter sp. strain I11.</title>
        <authorList>
            <person name="Almeida B."/>
            <person name="Kjeldal H."/>
            <person name="Lolas I."/>
            <person name="Knudsen A.D."/>
            <person name="Carvalho G."/>
            <person name="Nielsen K.L."/>
            <person name="Barreto Crespo M.T."/>
            <person name="Stensballe A."/>
            <person name="Nielsen J.L."/>
        </authorList>
    </citation>
    <scope>NUCLEOTIDE SEQUENCE [LARGE SCALE GENOMIC DNA]</scope>
    <source>
        <strain evidence="1 2">I11</strain>
    </source>
</reference>
<evidence type="ECO:0000313" key="2">
    <source>
        <dbReference type="Proteomes" id="UP000005143"/>
    </source>
</evidence>
<gene>
    <name evidence="1" type="ORF">PAI11_07790</name>
</gene>
<comment type="caution">
    <text evidence="1">The sequence shown here is derived from an EMBL/GenBank/DDBJ whole genome shotgun (WGS) entry which is preliminary data.</text>
</comment>
<dbReference type="AlphaFoldDB" id="H0E1W7"/>
<organism evidence="1 2">
    <name type="scientific">Patulibacter medicamentivorans</name>
    <dbReference type="NCBI Taxonomy" id="1097667"/>
    <lineage>
        <taxon>Bacteria</taxon>
        <taxon>Bacillati</taxon>
        <taxon>Actinomycetota</taxon>
        <taxon>Thermoleophilia</taxon>
        <taxon>Solirubrobacterales</taxon>
        <taxon>Patulibacteraceae</taxon>
        <taxon>Patulibacter</taxon>
    </lineage>
</organism>
<accession>H0E1W7</accession>
<sequence>MIDEADRAWQGGDRQRAAELYESAAPALDDARRRRVDYARRKQDAG</sequence>
<keyword evidence="2" id="KW-1185">Reference proteome</keyword>
<name>H0E1W7_9ACTN</name>